<dbReference type="EMBL" id="CP041186">
    <property type="protein sequence ID" value="QDG49739.1"/>
    <property type="molecule type" value="Genomic_DNA"/>
</dbReference>
<dbReference type="RefSeq" id="WP_141196236.1">
    <property type="nucleotide sequence ID" value="NZ_CP041186.1"/>
</dbReference>
<dbReference type="CDD" id="cd11669">
    <property type="entry name" value="TTHB210-like"/>
    <property type="match status" value="1"/>
</dbReference>
<evidence type="ECO:0000313" key="2">
    <source>
        <dbReference type="EMBL" id="QDG49739.1"/>
    </source>
</evidence>
<feature type="signal peptide" evidence="1">
    <location>
        <begin position="1"/>
        <end position="25"/>
    </location>
</feature>
<dbReference type="Proteomes" id="UP000315995">
    <property type="component" value="Chromosome"/>
</dbReference>
<protein>
    <recommendedName>
        <fullName evidence="4">DUF5602 domain-containing protein</fullName>
    </recommendedName>
</protein>
<name>A0A4Y6PNE8_PERCE</name>
<organism evidence="2 3">
    <name type="scientific">Persicimonas caeni</name>
    <dbReference type="NCBI Taxonomy" id="2292766"/>
    <lineage>
        <taxon>Bacteria</taxon>
        <taxon>Deltaproteobacteria</taxon>
        <taxon>Bradymonadales</taxon>
        <taxon>Bradymonadaceae</taxon>
        <taxon>Persicimonas</taxon>
    </lineage>
</organism>
<evidence type="ECO:0000313" key="3">
    <source>
        <dbReference type="Proteomes" id="UP000315995"/>
    </source>
</evidence>
<keyword evidence="1" id="KW-0732">Signal</keyword>
<sequence>MIRSWQLFVCVFVGCMVTFVGTALAGPPKNLTEFGPSLSMGDGNIRAFSTVNPSGKPIRIGVEFDGAAFQNLPTAASDGKWEYDGHTCCGHEHVLQFPSNAVATPFKWAMVNWNPGGHIPPGVWDLPHFDFHFYFMEEAERYNITAGICDAAAPGTLISCEAFQKGMKPLPADEQVPGYINPGAVEAGMGAHLIDPTSPEFNGETFTRTFLYGAWDGSLNFMEPMITVAELQKKEAEHCTPYPTPEAMPEAGFYPTEYCTRYDDKNDLYYVSLQAFKWFPKSDGILGN</sequence>
<accession>A0A4Y6PNE8</accession>
<dbReference type="InterPro" id="IPR033786">
    <property type="entry name" value="TTHB210-like"/>
</dbReference>
<keyword evidence="3" id="KW-1185">Reference proteome</keyword>
<accession>A0A5B8XZA5</accession>
<feature type="chain" id="PRO_5030106121" description="DUF5602 domain-containing protein" evidence="1">
    <location>
        <begin position="26"/>
        <end position="288"/>
    </location>
</feature>
<dbReference type="OrthoDB" id="2867208at2"/>
<evidence type="ECO:0008006" key="4">
    <source>
        <dbReference type="Google" id="ProtNLM"/>
    </source>
</evidence>
<evidence type="ECO:0000256" key="1">
    <source>
        <dbReference type="SAM" id="SignalP"/>
    </source>
</evidence>
<gene>
    <name evidence="2" type="ORF">FIV42_03005</name>
</gene>
<dbReference type="PROSITE" id="PS51257">
    <property type="entry name" value="PROKAR_LIPOPROTEIN"/>
    <property type="match status" value="1"/>
</dbReference>
<dbReference type="AlphaFoldDB" id="A0A4Y6PNE8"/>
<proteinExistence type="predicted"/>
<reference evidence="2 3" key="1">
    <citation type="submission" date="2019-06" db="EMBL/GenBank/DDBJ databases">
        <title>Persicimonas caeni gen. nov., sp. nov., a predatory bacterium isolated from solar saltern.</title>
        <authorList>
            <person name="Wang S."/>
        </authorList>
    </citation>
    <scope>NUCLEOTIDE SEQUENCE [LARGE SCALE GENOMIC DNA]</scope>
    <source>
        <strain evidence="2 3">YN101</strain>
    </source>
</reference>